<dbReference type="InterPro" id="IPR002052">
    <property type="entry name" value="DNA_methylase_N6_adenine_CS"/>
</dbReference>
<dbReference type="InterPro" id="IPR000241">
    <property type="entry name" value="RlmKL-like_Mtase"/>
</dbReference>
<proteinExistence type="predicted"/>
<dbReference type="InterPro" id="IPR029063">
    <property type="entry name" value="SAM-dependent_MTases_sf"/>
</dbReference>
<keyword evidence="7" id="KW-1185">Reference proteome</keyword>
<accession>A0A3S5ISH9</accession>
<dbReference type="Pfam" id="PF01170">
    <property type="entry name" value="UPF0020"/>
    <property type="match status" value="1"/>
</dbReference>
<feature type="domain" description="Ribosomal RNA large subunit methyltransferase K/L-like methyltransferase" evidence="5">
    <location>
        <begin position="228"/>
        <end position="302"/>
    </location>
</feature>
<gene>
    <name evidence="6" type="ORF">Tco025E_06668</name>
</gene>
<protein>
    <submittedName>
        <fullName evidence="6">Putative methyltransferase</fullName>
        <ecNumber evidence="6">2.1.1.-</ecNumber>
    </submittedName>
</protein>
<dbReference type="PRINTS" id="PR00507">
    <property type="entry name" value="N12N6MTFRASE"/>
</dbReference>
<dbReference type="SUPFAM" id="SSF53335">
    <property type="entry name" value="S-adenosyl-L-methionine-dependent methyltransferases"/>
    <property type="match status" value="1"/>
</dbReference>
<dbReference type="GO" id="GO:0005737">
    <property type="term" value="C:cytoplasm"/>
    <property type="evidence" value="ECO:0007669"/>
    <property type="project" value="TreeGrafter"/>
</dbReference>
<dbReference type="Gene3D" id="3.40.50.150">
    <property type="entry name" value="Vaccinia Virus protein VP39"/>
    <property type="match status" value="1"/>
</dbReference>
<dbReference type="PANTHER" id="PTHR13370">
    <property type="entry name" value="RNA METHYLASE-RELATED"/>
    <property type="match status" value="1"/>
</dbReference>
<dbReference type="PROSITE" id="PS00092">
    <property type="entry name" value="N6_MTASE"/>
    <property type="match status" value="1"/>
</dbReference>
<dbReference type="PANTHER" id="PTHR13370:SF3">
    <property type="entry name" value="TRNA (GUANINE(10)-N2)-METHYLTRANSFERASE HOMOLOG"/>
    <property type="match status" value="1"/>
</dbReference>
<dbReference type="GO" id="GO:0003676">
    <property type="term" value="F:nucleic acid binding"/>
    <property type="evidence" value="ECO:0007669"/>
    <property type="project" value="InterPro"/>
</dbReference>
<evidence type="ECO:0000256" key="4">
    <source>
        <dbReference type="SAM" id="SignalP"/>
    </source>
</evidence>
<dbReference type="AlphaFoldDB" id="A0A3S5ISH9"/>
<keyword evidence="4" id="KW-0732">Signal</keyword>
<dbReference type="Proteomes" id="UP000284403">
    <property type="component" value="Unassembled WGS sequence"/>
</dbReference>
<feature type="compositionally biased region" description="Pro residues" evidence="3">
    <location>
        <begin position="167"/>
        <end position="176"/>
    </location>
</feature>
<dbReference type="OrthoDB" id="333024at2759"/>
<feature type="chain" id="PRO_5018786329" evidence="4">
    <location>
        <begin position="16"/>
        <end position="605"/>
    </location>
</feature>
<evidence type="ECO:0000256" key="3">
    <source>
        <dbReference type="SAM" id="MobiDB-lite"/>
    </source>
</evidence>
<dbReference type="EMBL" id="MKKU01000463">
    <property type="protein sequence ID" value="RNF11354.1"/>
    <property type="molecule type" value="Genomic_DNA"/>
</dbReference>
<dbReference type="EC" id="2.1.1.-" evidence="6"/>
<dbReference type="GO" id="GO:0008168">
    <property type="term" value="F:methyltransferase activity"/>
    <property type="evidence" value="ECO:0007669"/>
    <property type="project" value="UniProtKB-KW"/>
</dbReference>
<comment type="caution">
    <text evidence="6">The sequence shown here is derived from an EMBL/GenBank/DDBJ whole genome shotgun (WGS) entry which is preliminary data.</text>
</comment>
<keyword evidence="2 6" id="KW-0808">Transferase</keyword>
<feature type="region of interest" description="Disordered" evidence="3">
    <location>
        <begin position="536"/>
        <end position="605"/>
    </location>
</feature>
<reference evidence="6 7" key="1">
    <citation type="journal article" date="2018" name="BMC Genomics">
        <title>Genomic comparison of Trypanosoma conorhini and Trypanosoma rangeli to Trypanosoma cruzi strains of high and low virulence.</title>
        <authorList>
            <person name="Bradwell K.R."/>
            <person name="Koparde V.N."/>
            <person name="Matveyev A.V."/>
            <person name="Serrano M.G."/>
            <person name="Alves J.M."/>
            <person name="Parikh H."/>
            <person name="Huang B."/>
            <person name="Lee V."/>
            <person name="Espinosa-Alvarez O."/>
            <person name="Ortiz P.A."/>
            <person name="Costa-Martins A.G."/>
            <person name="Teixeira M.M."/>
            <person name="Buck G.A."/>
        </authorList>
    </citation>
    <scope>NUCLEOTIDE SEQUENCE [LARGE SCALE GENOMIC DNA]</scope>
    <source>
        <strain evidence="6 7">025E</strain>
    </source>
</reference>
<name>A0A3S5ISH9_9TRYP</name>
<dbReference type="GO" id="GO:0032259">
    <property type="term" value="P:methylation"/>
    <property type="evidence" value="ECO:0007669"/>
    <property type="project" value="UniProtKB-KW"/>
</dbReference>
<evidence type="ECO:0000256" key="2">
    <source>
        <dbReference type="ARBA" id="ARBA00022679"/>
    </source>
</evidence>
<evidence type="ECO:0000259" key="5">
    <source>
        <dbReference type="Pfam" id="PF01170"/>
    </source>
</evidence>
<sequence>MLFFAWFACNSSLAAFCVEELRAAAATVGVDLRVLEPLPWACAAEAAAVPGAAFCVFEAASAAVAQQLAGRCVLLRAVYRLIAAAASVEELLACVGGVGDGEGRWLRGLPWPEETLRRAECAVRVETIGRHYTLEEKLALATRVGAELRLPREASAPEGAQPQQQQQPPPPATPPPRIVVVVEHALENAPAGAPASWQPCGRVLRVFCGAPVAESARQRLLATYDLRRRPYIGTTSMPPEPAFVAVHLAKVRRGAYVLDPFCGTGSILVAAAHYGAVTLGADADGRVMRGGSLRCGVSRQQRQQREAALRSHSQEALARAGITAAEAAAPSMWTNFKLYGLPTPDRVRLNFATCHAALRPCHAGGEPRADRGFLDAIVTDPPYGIREPRKTAAAAAAAAAAATATATATATYPVSSIALDLLLFAAAALVVGGRLVFWYPTTPHYTDEELPTHPSLRLVCDVPQRVSLKVVRRLVVLEKTRPLPFPPPTREACAAVRQPQDLRALLDATDLPDNAEYMHYRAKLLRKRDATRRYFSSATPSPLCTPGEGKGRPRKLTRAERRELIVANRERNLQQQQQQQGQRLAAREDDDNCGGETAQGMSSSK</sequence>
<dbReference type="RefSeq" id="XP_029226359.1">
    <property type="nucleotide sequence ID" value="XM_029373543.1"/>
</dbReference>
<evidence type="ECO:0000256" key="1">
    <source>
        <dbReference type="ARBA" id="ARBA00022603"/>
    </source>
</evidence>
<organism evidence="6 7">
    <name type="scientific">Trypanosoma conorhini</name>
    <dbReference type="NCBI Taxonomy" id="83891"/>
    <lineage>
        <taxon>Eukaryota</taxon>
        <taxon>Discoba</taxon>
        <taxon>Euglenozoa</taxon>
        <taxon>Kinetoplastea</taxon>
        <taxon>Metakinetoplastina</taxon>
        <taxon>Trypanosomatida</taxon>
        <taxon>Trypanosomatidae</taxon>
        <taxon>Trypanosoma</taxon>
    </lineage>
</organism>
<keyword evidence="1 6" id="KW-0489">Methyltransferase</keyword>
<feature type="compositionally biased region" description="Basic and acidic residues" evidence="3">
    <location>
        <begin position="557"/>
        <end position="572"/>
    </location>
</feature>
<evidence type="ECO:0000313" key="7">
    <source>
        <dbReference type="Proteomes" id="UP000284403"/>
    </source>
</evidence>
<evidence type="ECO:0000313" key="6">
    <source>
        <dbReference type="EMBL" id="RNF11354.1"/>
    </source>
</evidence>
<dbReference type="GO" id="GO:0043527">
    <property type="term" value="C:tRNA methyltransferase complex"/>
    <property type="evidence" value="ECO:0007669"/>
    <property type="project" value="UniProtKB-ARBA"/>
</dbReference>
<feature type="region of interest" description="Disordered" evidence="3">
    <location>
        <begin position="155"/>
        <end position="176"/>
    </location>
</feature>
<feature type="signal peptide" evidence="4">
    <location>
        <begin position="1"/>
        <end position="15"/>
    </location>
</feature>
<dbReference type="GeneID" id="40320279"/>